<dbReference type="Pfam" id="PF01551">
    <property type="entry name" value="Peptidase_M23"/>
    <property type="match status" value="1"/>
</dbReference>
<evidence type="ECO:0000313" key="4">
    <source>
        <dbReference type="EMBL" id="MPL92741.1"/>
    </source>
</evidence>
<evidence type="ECO:0000259" key="3">
    <source>
        <dbReference type="Pfam" id="PF01551"/>
    </source>
</evidence>
<dbReference type="CDD" id="cd12797">
    <property type="entry name" value="M23_peptidase"/>
    <property type="match status" value="1"/>
</dbReference>
<dbReference type="EMBL" id="VSSQ01000368">
    <property type="protein sequence ID" value="MPL92741.1"/>
    <property type="molecule type" value="Genomic_DNA"/>
</dbReference>
<dbReference type="InterPro" id="IPR011055">
    <property type="entry name" value="Dup_hybrid_motif"/>
</dbReference>
<organism evidence="4">
    <name type="scientific">bioreactor metagenome</name>
    <dbReference type="NCBI Taxonomy" id="1076179"/>
    <lineage>
        <taxon>unclassified sequences</taxon>
        <taxon>metagenomes</taxon>
        <taxon>ecological metagenomes</taxon>
    </lineage>
</organism>
<feature type="transmembrane region" description="Helical" evidence="2">
    <location>
        <begin position="28"/>
        <end position="50"/>
    </location>
</feature>
<feature type="domain" description="M23ase beta-sheet core" evidence="3">
    <location>
        <begin position="197"/>
        <end position="292"/>
    </location>
</feature>
<dbReference type="InterPro" id="IPR016047">
    <property type="entry name" value="M23ase_b-sheet_dom"/>
</dbReference>
<keyword evidence="1" id="KW-0175">Coiled coil</keyword>
<keyword evidence="2" id="KW-0812">Transmembrane</keyword>
<evidence type="ECO:0000256" key="1">
    <source>
        <dbReference type="SAM" id="Coils"/>
    </source>
</evidence>
<protein>
    <recommendedName>
        <fullName evidence="3">M23ase beta-sheet core domain-containing protein</fullName>
    </recommendedName>
</protein>
<keyword evidence="2" id="KW-1133">Transmembrane helix</keyword>
<dbReference type="GO" id="GO:0004222">
    <property type="term" value="F:metalloendopeptidase activity"/>
    <property type="evidence" value="ECO:0007669"/>
    <property type="project" value="TreeGrafter"/>
</dbReference>
<keyword evidence="2" id="KW-0472">Membrane</keyword>
<dbReference type="Gene3D" id="2.70.70.10">
    <property type="entry name" value="Glucose Permease (Domain IIA)"/>
    <property type="match status" value="1"/>
</dbReference>
<dbReference type="AlphaFoldDB" id="A0A644VN17"/>
<dbReference type="PANTHER" id="PTHR21666">
    <property type="entry name" value="PEPTIDASE-RELATED"/>
    <property type="match status" value="1"/>
</dbReference>
<dbReference type="SUPFAM" id="SSF51261">
    <property type="entry name" value="Duplicated hybrid motif"/>
    <property type="match status" value="1"/>
</dbReference>
<accession>A0A644VN17</accession>
<sequence>MSDQHLRFNPQTLHYEVVYKKHSRWRNVLYVLLVGIAFGLLFILIGTTFIKSKDVRKKEHELSVFKSTYEKAEKQYQQNLDLLRSLELQDRQLFRQIFETDPADTTLLSNKLLEESRNSSQNTDVSAMFSVIRTQYSMLENLSYKESLRISFAGYFLQKNQDFVSSLPIRMPLVSGSYTLVSGFGKRIHPIFKTARQHNGLDLAARPGTQVLATGDGIVQETPGNLAGYGTVVFINHGHGYYSLYAQLLEARVKPGQKVRAGDVIGFAGNTGISIGPHLHYEIWKNGKPVDPIRFLLTVPPKEYLEMYKVASQYNQCLS</sequence>
<proteinExistence type="predicted"/>
<comment type="caution">
    <text evidence="4">The sequence shown here is derived from an EMBL/GenBank/DDBJ whole genome shotgun (WGS) entry which is preliminary data.</text>
</comment>
<dbReference type="PANTHER" id="PTHR21666:SF286">
    <property type="entry name" value="LIPOPROTEIN NLPD"/>
    <property type="match status" value="1"/>
</dbReference>
<name>A0A644VN17_9ZZZZ</name>
<reference evidence="4" key="1">
    <citation type="submission" date="2019-08" db="EMBL/GenBank/DDBJ databases">
        <authorList>
            <person name="Kucharzyk K."/>
            <person name="Murdoch R.W."/>
            <person name="Higgins S."/>
            <person name="Loffler F."/>
        </authorList>
    </citation>
    <scope>NUCLEOTIDE SEQUENCE</scope>
</reference>
<gene>
    <name evidence="4" type="ORF">SDC9_38854</name>
</gene>
<dbReference type="InterPro" id="IPR050570">
    <property type="entry name" value="Cell_wall_metabolism_enzyme"/>
</dbReference>
<feature type="coiled-coil region" evidence="1">
    <location>
        <begin position="55"/>
        <end position="89"/>
    </location>
</feature>
<evidence type="ECO:0000256" key="2">
    <source>
        <dbReference type="SAM" id="Phobius"/>
    </source>
</evidence>